<sequence>MQPPRRKQVSLPLLQPIAMKHGNMGAGGGGGGGARKNNNLSIFVVVFSIFLFAGFMYNEDVKSIAEFPFSSSSTPPPKRPKTQTDQVSNREEQGTRIAEVTGGESEEAVNLKVMVVKEEENRGLELPLFKETTEETEEMEETVVVDMPKDCDLFEGEWVFDNVTHPLYKEDECEFLTAQVTCMRNGRKDSLYQNWKWQPRGCSLPKFDAKLLLKRLRGKRLMFVGDSLNRNQWESMVCLVQSVIPPGKKSLHKTGSLSVFRAEEYDATVEFYWAPFLVQSNSDDPTMHSILDRIIMPESISKHGEKWKGVDYLVFNTYIWWMNTLKMKVLRGSFDKGDTEYDEIDRPVAYERVLMTWAKWVDENVDPERTTVFFSSMSPLHIKSSDWDNPAGIKCALETTPVINFTGRLEVGTDRRVLVVAANVTGSMKVPVHFLNITTLSEYRKDAHTSVYTIRQGKMLSPEQKSDPATYADCIHWCLPGLPDTWNEFLYARIVSTL</sequence>
<dbReference type="InterPro" id="IPR029962">
    <property type="entry name" value="TBL"/>
</dbReference>
<evidence type="ECO:0000256" key="5">
    <source>
        <dbReference type="ARBA" id="ARBA00022989"/>
    </source>
</evidence>
<dbReference type="EMBL" id="JAINDJ010000003">
    <property type="protein sequence ID" value="KAG9453503.1"/>
    <property type="molecule type" value="Genomic_DNA"/>
</dbReference>
<protein>
    <recommendedName>
        <fullName evidence="13">Trichome birefringence-like N-terminal domain-containing protein</fullName>
    </recommendedName>
</protein>
<evidence type="ECO:0000256" key="1">
    <source>
        <dbReference type="ARBA" id="ARBA00004167"/>
    </source>
</evidence>
<evidence type="ECO:0000256" key="7">
    <source>
        <dbReference type="SAM" id="MobiDB-lite"/>
    </source>
</evidence>
<feature type="domain" description="Trichome birefringence-like C-terminal" evidence="9">
    <location>
        <begin position="204"/>
        <end position="492"/>
    </location>
</feature>
<evidence type="ECO:0000259" key="10">
    <source>
        <dbReference type="Pfam" id="PF14416"/>
    </source>
</evidence>
<dbReference type="Proteomes" id="UP000825729">
    <property type="component" value="Unassembled WGS sequence"/>
</dbReference>
<keyword evidence="4" id="KW-0735">Signal-anchor</keyword>
<keyword evidence="5 8" id="KW-1133">Transmembrane helix</keyword>
<name>A0AAV7EXF0_ARIFI</name>
<organism evidence="11 12">
    <name type="scientific">Aristolochia fimbriata</name>
    <name type="common">White veined hardy Dutchman's pipe vine</name>
    <dbReference type="NCBI Taxonomy" id="158543"/>
    <lineage>
        <taxon>Eukaryota</taxon>
        <taxon>Viridiplantae</taxon>
        <taxon>Streptophyta</taxon>
        <taxon>Embryophyta</taxon>
        <taxon>Tracheophyta</taxon>
        <taxon>Spermatophyta</taxon>
        <taxon>Magnoliopsida</taxon>
        <taxon>Magnoliidae</taxon>
        <taxon>Piperales</taxon>
        <taxon>Aristolochiaceae</taxon>
        <taxon>Aristolochia</taxon>
    </lineage>
</organism>
<keyword evidence="3 8" id="KW-0812">Transmembrane</keyword>
<dbReference type="InterPro" id="IPR025846">
    <property type="entry name" value="TBL_N"/>
</dbReference>
<dbReference type="PANTHER" id="PTHR32285">
    <property type="entry name" value="PROTEIN TRICHOME BIREFRINGENCE-LIKE 9-RELATED"/>
    <property type="match status" value="1"/>
</dbReference>
<evidence type="ECO:0000256" key="4">
    <source>
        <dbReference type="ARBA" id="ARBA00022968"/>
    </source>
</evidence>
<feature type="region of interest" description="Disordered" evidence="7">
    <location>
        <begin position="68"/>
        <end position="96"/>
    </location>
</feature>
<evidence type="ECO:0000259" key="9">
    <source>
        <dbReference type="Pfam" id="PF13839"/>
    </source>
</evidence>
<dbReference type="Pfam" id="PF13839">
    <property type="entry name" value="PC-Esterase"/>
    <property type="match status" value="1"/>
</dbReference>
<evidence type="ECO:0000256" key="6">
    <source>
        <dbReference type="ARBA" id="ARBA00023136"/>
    </source>
</evidence>
<evidence type="ECO:0000313" key="11">
    <source>
        <dbReference type="EMBL" id="KAG9453503.1"/>
    </source>
</evidence>
<proteinExistence type="inferred from homology"/>
<evidence type="ECO:0000256" key="2">
    <source>
        <dbReference type="ARBA" id="ARBA00007727"/>
    </source>
</evidence>
<dbReference type="InterPro" id="IPR026057">
    <property type="entry name" value="TBL_C"/>
</dbReference>
<feature type="domain" description="Trichome birefringence-like N-terminal" evidence="10">
    <location>
        <begin position="150"/>
        <end position="203"/>
    </location>
</feature>
<dbReference type="Pfam" id="PF14416">
    <property type="entry name" value="PMR5N"/>
    <property type="match status" value="1"/>
</dbReference>
<comment type="subcellular location">
    <subcellularLocation>
        <location evidence="1">Membrane</location>
        <topology evidence="1">Single-pass membrane protein</topology>
    </subcellularLocation>
</comment>
<evidence type="ECO:0000313" key="12">
    <source>
        <dbReference type="Proteomes" id="UP000825729"/>
    </source>
</evidence>
<evidence type="ECO:0000256" key="3">
    <source>
        <dbReference type="ARBA" id="ARBA00022692"/>
    </source>
</evidence>
<dbReference type="GO" id="GO:0005794">
    <property type="term" value="C:Golgi apparatus"/>
    <property type="evidence" value="ECO:0007669"/>
    <property type="project" value="TreeGrafter"/>
</dbReference>
<feature type="transmembrane region" description="Helical" evidence="8">
    <location>
        <begin position="40"/>
        <end position="57"/>
    </location>
</feature>
<reference evidence="11 12" key="1">
    <citation type="submission" date="2021-07" db="EMBL/GenBank/DDBJ databases">
        <title>The Aristolochia fimbriata genome: insights into angiosperm evolution, floral development and chemical biosynthesis.</title>
        <authorList>
            <person name="Jiao Y."/>
        </authorList>
    </citation>
    <scope>NUCLEOTIDE SEQUENCE [LARGE SCALE GENOMIC DNA]</scope>
    <source>
        <strain evidence="11">IBCAS-2021</strain>
        <tissue evidence="11">Leaf</tissue>
    </source>
</reference>
<accession>A0AAV7EXF0</accession>
<keyword evidence="6 8" id="KW-0472">Membrane</keyword>
<comment type="caution">
    <text evidence="11">The sequence shown here is derived from an EMBL/GenBank/DDBJ whole genome shotgun (WGS) entry which is preliminary data.</text>
</comment>
<keyword evidence="12" id="KW-1185">Reference proteome</keyword>
<dbReference type="PANTHER" id="PTHR32285:SF10">
    <property type="entry name" value="XYLAN O-ACETYLTRANSFERASE 1"/>
    <property type="match status" value="1"/>
</dbReference>
<dbReference type="GO" id="GO:0016413">
    <property type="term" value="F:O-acetyltransferase activity"/>
    <property type="evidence" value="ECO:0007669"/>
    <property type="project" value="InterPro"/>
</dbReference>
<gene>
    <name evidence="11" type="ORF">H6P81_006407</name>
</gene>
<dbReference type="GO" id="GO:0016020">
    <property type="term" value="C:membrane"/>
    <property type="evidence" value="ECO:0007669"/>
    <property type="project" value="UniProtKB-SubCell"/>
</dbReference>
<evidence type="ECO:0000256" key="8">
    <source>
        <dbReference type="SAM" id="Phobius"/>
    </source>
</evidence>
<evidence type="ECO:0008006" key="13">
    <source>
        <dbReference type="Google" id="ProtNLM"/>
    </source>
</evidence>
<comment type="similarity">
    <text evidence="2">Belongs to the PC-esterase family. TBL subfamily.</text>
</comment>
<dbReference type="AlphaFoldDB" id="A0AAV7EXF0"/>